<keyword evidence="2" id="KW-1185">Reference proteome</keyword>
<protein>
    <submittedName>
        <fullName evidence="1">Uncharacterized protein</fullName>
    </submittedName>
</protein>
<gene>
    <name evidence="1" type="ORF">AOXY_G25367</name>
</gene>
<evidence type="ECO:0000313" key="2">
    <source>
        <dbReference type="Proteomes" id="UP001230051"/>
    </source>
</evidence>
<proteinExistence type="predicted"/>
<accession>A0AAD8CRJ8</accession>
<dbReference type="EMBL" id="JAGXEW010000027">
    <property type="protein sequence ID" value="KAK1156402.1"/>
    <property type="molecule type" value="Genomic_DNA"/>
</dbReference>
<sequence length="118" mass="13186">MREASLPNEIDFDSLKDQQGQEVCSGKQDCTAEFVTAIQQQQNIVKQMVIANMNASYKKEKKSTKRGSRSMQSITFKVGDTLYGTSDSAQLKRLKKSHFLSFPVETVLTSEQSGSDIK</sequence>
<organism evidence="1 2">
    <name type="scientific">Acipenser oxyrinchus oxyrinchus</name>
    <dbReference type="NCBI Taxonomy" id="40147"/>
    <lineage>
        <taxon>Eukaryota</taxon>
        <taxon>Metazoa</taxon>
        <taxon>Chordata</taxon>
        <taxon>Craniata</taxon>
        <taxon>Vertebrata</taxon>
        <taxon>Euteleostomi</taxon>
        <taxon>Actinopterygii</taxon>
        <taxon>Chondrostei</taxon>
        <taxon>Acipenseriformes</taxon>
        <taxon>Acipenseridae</taxon>
        <taxon>Acipenser</taxon>
    </lineage>
</organism>
<dbReference type="Proteomes" id="UP001230051">
    <property type="component" value="Unassembled WGS sequence"/>
</dbReference>
<reference evidence="1" key="1">
    <citation type="submission" date="2022-02" db="EMBL/GenBank/DDBJ databases">
        <title>Atlantic sturgeon de novo genome assembly.</title>
        <authorList>
            <person name="Stock M."/>
            <person name="Klopp C."/>
            <person name="Guiguen Y."/>
            <person name="Cabau C."/>
            <person name="Parinello H."/>
            <person name="Santidrian Yebra-Pimentel E."/>
            <person name="Kuhl H."/>
            <person name="Dirks R.P."/>
            <person name="Guessner J."/>
            <person name="Wuertz S."/>
            <person name="Du K."/>
            <person name="Schartl M."/>
        </authorList>
    </citation>
    <scope>NUCLEOTIDE SEQUENCE</scope>
    <source>
        <strain evidence="1">STURGEONOMICS-FGT-2020</strain>
        <tissue evidence="1">Whole blood</tissue>
    </source>
</reference>
<comment type="caution">
    <text evidence="1">The sequence shown here is derived from an EMBL/GenBank/DDBJ whole genome shotgun (WGS) entry which is preliminary data.</text>
</comment>
<name>A0AAD8CRJ8_ACIOX</name>
<evidence type="ECO:0000313" key="1">
    <source>
        <dbReference type="EMBL" id="KAK1156402.1"/>
    </source>
</evidence>
<dbReference type="AlphaFoldDB" id="A0AAD8CRJ8"/>